<dbReference type="InterPro" id="IPR000917">
    <property type="entry name" value="Sulfatase_N"/>
</dbReference>
<dbReference type="KEGG" id="chya:V22_35920"/>
<feature type="domain" description="Sulfatase N-terminal" evidence="6">
    <location>
        <begin position="27"/>
        <end position="349"/>
    </location>
</feature>
<dbReference type="InterPro" id="IPR050738">
    <property type="entry name" value="Sulfatase"/>
</dbReference>
<dbReference type="GO" id="GO:0004065">
    <property type="term" value="F:arylsulfatase activity"/>
    <property type="evidence" value="ECO:0007669"/>
    <property type="project" value="UniProtKB-EC"/>
</dbReference>
<comment type="similarity">
    <text evidence="1">Belongs to the sulfatase family.</text>
</comment>
<feature type="signal peptide" evidence="5">
    <location>
        <begin position="1"/>
        <end position="23"/>
    </location>
</feature>
<sequence length="547" mass="61617" precursor="true">MPNKVSRALILCLMIGLSSFASAAERPNILIIMADDLGFGDVGFNGCEDIPTPNLDELAARGLVCTSAYVAHPVCGPSRAAIMTGRSPHTMGGQFNIPYFNHHLGVPLEETFLSNVLQKAGYHTGLLGKWHLGEGKPYQPNQRGFDEFYGHLGGGHKYFPEEYRPIYERRKATGDSKIPPNITPQLRNGEEAHETEYLTDAFSREAVDFIERASHGDQPFFLFLSYNAPHAPMEAKEEDLQKFAHITEKKRRVYAAMVHCMDYVIGRVVDSLKLTETYENTLIIFLSDNGGATNLGASNAPLRGGKRGVEEGGYRVPMFFHWAGVIPSCVFEHPVLTMDFYPTLAKLADATIPEGKVIDGKDVWDDLLAGHNPHDDELICAISHWNNSTGVGARLNDWKVVRSLWGDGQWRLINLTDDLSESNDLSKQNPERKEQLIHLAEQWAKTHEMPKWFYRRVDEVQWAKHANPYYDGTFSMEQKPATSTFNTPELKKGDATLEMFLAQEKKKAENKNRKWDPELAKDTFNQIDLNKDGIISGLEKNAYWSKK</sequence>
<dbReference type="GO" id="GO:0046872">
    <property type="term" value="F:metal ion binding"/>
    <property type="evidence" value="ECO:0007669"/>
    <property type="project" value="UniProtKB-KW"/>
</dbReference>
<dbReference type="Proteomes" id="UP000319976">
    <property type="component" value="Chromosome"/>
</dbReference>
<keyword evidence="2" id="KW-0479">Metal-binding</keyword>
<dbReference type="InterPro" id="IPR017850">
    <property type="entry name" value="Alkaline_phosphatase_core_sf"/>
</dbReference>
<evidence type="ECO:0000256" key="3">
    <source>
        <dbReference type="ARBA" id="ARBA00022801"/>
    </source>
</evidence>
<reference evidence="7 8" key="1">
    <citation type="submission" date="2019-02" db="EMBL/GenBank/DDBJ databases">
        <title>Deep-cultivation of Planctomycetes and their phenomic and genomic characterization uncovers novel biology.</title>
        <authorList>
            <person name="Wiegand S."/>
            <person name="Jogler M."/>
            <person name="Boedeker C."/>
            <person name="Pinto D."/>
            <person name="Vollmers J."/>
            <person name="Rivas-Marin E."/>
            <person name="Kohn T."/>
            <person name="Peeters S.H."/>
            <person name="Heuer A."/>
            <person name="Rast P."/>
            <person name="Oberbeckmann S."/>
            <person name="Bunk B."/>
            <person name="Jeske O."/>
            <person name="Meyerdierks A."/>
            <person name="Storesund J.E."/>
            <person name="Kallscheuer N."/>
            <person name="Luecker S."/>
            <person name="Lage O.M."/>
            <person name="Pohl T."/>
            <person name="Merkel B.J."/>
            <person name="Hornburger P."/>
            <person name="Mueller R.-W."/>
            <person name="Bruemmer F."/>
            <person name="Labrenz M."/>
            <person name="Spormann A.M."/>
            <person name="Op den Camp H."/>
            <person name="Overmann J."/>
            <person name="Amann R."/>
            <person name="Jetten M.S.M."/>
            <person name="Mascher T."/>
            <person name="Medema M.H."/>
            <person name="Devos D.P."/>
            <person name="Kaster A.-K."/>
            <person name="Ovreas L."/>
            <person name="Rohde M."/>
            <person name="Galperin M.Y."/>
            <person name="Jogler C."/>
        </authorList>
    </citation>
    <scope>NUCLEOTIDE SEQUENCE [LARGE SCALE GENOMIC DNA]</scope>
    <source>
        <strain evidence="7 8">V22</strain>
    </source>
</reference>
<name>A0A517TD77_9PLAN</name>
<keyword evidence="8" id="KW-1185">Reference proteome</keyword>
<evidence type="ECO:0000256" key="5">
    <source>
        <dbReference type="SAM" id="SignalP"/>
    </source>
</evidence>
<evidence type="ECO:0000256" key="2">
    <source>
        <dbReference type="ARBA" id="ARBA00022723"/>
    </source>
</evidence>
<evidence type="ECO:0000256" key="1">
    <source>
        <dbReference type="ARBA" id="ARBA00008779"/>
    </source>
</evidence>
<dbReference type="PANTHER" id="PTHR42693:SF53">
    <property type="entry name" value="ENDO-4-O-SULFATASE"/>
    <property type="match status" value="1"/>
</dbReference>
<dbReference type="Pfam" id="PF00884">
    <property type="entry name" value="Sulfatase"/>
    <property type="match status" value="1"/>
</dbReference>
<keyword evidence="4" id="KW-0106">Calcium</keyword>
<dbReference type="InterPro" id="IPR024607">
    <property type="entry name" value="Sulfatase_CS"/>
</dbReference>
<keyword evidence="3 7" id="KW-0378">Hydrolase</keyword>
<protein>
    <submittedName>
        <fullName evidence="7">Arylsulfatase</fullName>
        <ecNumber evidence="7">3.1.6.1</ecNumber>
    </submittedName>
</protein>
<dbReference type="SUPFAM" id="SSF53649">
    <property type="entry name" value="Alkaline phosphatase-like"/>
    <property type="match status" value="1"/>
</dbReference>
<organism evidence="7 8">
    <name type="scientific">Calycomorphotria hydatis</name>
    <dbReference type="NCBI Taxonomy" id="2528027"/>
    <lineage>
        <taxon>Bacteria</taxon>
        <taxon>Pseudomonadati</taxon>
        <taxon>Planctomycetota</taxon>
        <taxon>Planctomycetia</taxon>
        <taxon>Planctomycetales</taxon>
        <taxon>Planctomycetaceae</taxon>
        <taxon>Calycomorphotria</taxon>
    </lineage>
</organism>
<evidence type="ECO:0000313" key="8">
    <source>
        <dbReference type="Proteomes" id="UP000319976"/>
    </source>
</evidence>
<evidence type="ECO:0000259" key="6">
    <source>
        <dbReference type="Pfam" id="PF00884"/>
    </source>
</evidence>
<dbReference type="AlphaFoldDB" id="A0A517TD77"/>
<evidence type="ECO:0000256" key="4">
    <source>
        <dbReference type="ARBA" id="ARBA00022837"/>
    </source>
</evidence>
<dbReference type="EMBL" id="CP036316">
    <property type="protein sequence ID" value="QDT66326.1"/>
    <property type="molecule type" value="Genomic_DNA"/>
</dbReference>
<keyword evidence="5" id="KW-0732">Signal</keyword>
<dbReference type="RefSeq" id="WP_145265329.1">
    <property type="nucleotide sequence ID" value="NZ_CP036316.1"/>
</dbReference>
<dbReference type="PANTHER" id="PTHR42693">
    <property type="entry name" value="ARYLSULFATASE FAMILY MEMBER"/>
    <property type="match status" value="1"/>
</dbReference>
<accession>A0A517TD77</accession>
<proteinExistence type="inferred from homology"/>
<dbReference type="Gene3D" id="3.40.720.10">
    <property type="entry name" value="Alkaline Phosphatase, subunit A"/>
    <property type="match status" value="1"/>
</dbReference>
<dbReference type="PROSITE" id="PS00523">
    <property type="entry name" value="SULFATASE_1"/>
    <property type="match status" value="1"/>
</dbReference>
<dbReference type="OrthoDB" id="9783154at2"/>
<dbReference type="EC" id="3.1.6.1" evidence="7"/>
<evidence type="ECO:0000313" key="7">
    <source>
        <dbReference type="EMBL" id="QDT66326.1"/>
    </source>
</evidence>
<feature type="chain" id="PRO_5021766416" evidence="5">
    <location>
        <begin position="24"/>
        <end position="547"/>
    </location>
</feature>
<gene>
    <name evidence="7" type="primary">atsA_31</name>
    <name evidence="7" type="ORF">V22_35920</name>
</gene>
<dbReference type="Gene3D" id="3.30.1120.10">
    <property type="match status" value="1"/>
</dbReference>